<name>A0A0K8R9B0_IXORI</name>
<feature type="domain" description="Glycosyl transferase family 28 C-terminal" evidence="8">
    <location>
        <begin position="3"/>
        <end position="148"/>
    </location>
</feature>
<organism evidence="9">
    <name type="scientific">Ixodes ricinus</name>
    <name type="common">Common tick</name>
    <name type="synonym">Acarus ricinus</name>
    <dbReference type="NCBI Taxonomy" id="34613"/>
    <lineage>
        <taxon>Eukaryota</taxon>
        <taxon>Metazoa</taxon>
        <taxon>Ecdysozoa</taxon>
        <taxon>Arthropoda</taxon>
        <taxon>Chelicerata</taxon>
        <taxon>Arachnida</taxon>
        <taxon>Acari</taxon>
        <taxon>Parasitiformes</taxon>
        <taxon>Ixodida</taxon>
        <taxon>Ixodoidea</taxon>
        <taxon>Ixodidae</taxon>
        <taxon>Ixodinae</taxon>
        <taxon>Ixodes</taxon>
    </lineage>
</organism>
<evidence type="ECO:0000256" key="3">
    <source>
        <dbReference type="ARBA" id="ARBA00012614"/>
    </source>
</evidence>
<evidence type="ECO:0000256" key="1">
    <source>
        <dbReference type="ARBA" id="ARBA00004240"/>
    </source>
</evidence>
<dbReference type="PANTHER" id="PTHR12867:SF6">
    <property type="entry name" value="N-ACETYLGLUCOSAMINYLDIPHOSPHODOLICHOL N-ACETYLGLUCOSAMINYLTRANSFERASE"/>
    <property type="match status" value="1"/>
</dbReference>
<comment type="subcellular location">
    <subcellularLocation>
        <location evidence="1">Endoplasmic reticulum</location>
    </subcellularLocation>
</comment>
<dbReference type="PANTHER" id="PTHR12867">
    <property type="entry name" value="GLYCOSYL TRANSFERASE-RELATED"/>
    <property type="match status" value="1"/>
</dbReference>
<evidence type="ECO:0000256" key="4">
    <source>
        <dbReference type="ARBA" id="ARBA00017468"/>
    </source>
</evidence>
<dbReference type="InterPro" id="IPR039042">
    <property type="entry name" value="Alg13-like"/>
</dbReference>
<evidence type="ECO:0000256" key="6">
    <source>
        <dbReference type="ARBA" id="ARBA00022679"/>
    </source>
</evidence>
<reference evidence="9" key="1">
    <citation type="submission" date="2012-12" db="EMBL/GenBank/DDBJ databases">
        <title>Identification and characterization of a phenylalanine ammonia-lyase gene family in Isatis indigotica Fort.</title>
        <authorList>
            <person name="Liu Q."/>
            <person name="Chen J."/>
            <person name="Zhou X."/>
            <person name="Di P."/>
            <person name="Xiao Y."/>
            <person name="Xuan H."/>
            <person name="Zhang L."/>
            <person name="Chen W."/>
        </authorList>
    </citation>
    <scope>NUCLEOTIDE SEQUENCE</scope>
    <source>
        <tissue evidence="9">Salivary gland</tissue>
    </source>
</reference>
<protein>
    <recommendedName>
        <fullName evidence="4">UDP-N-acetylglucosamine transferase subunit ALG13</fullName>
        <ecNumber evidence="3">2.4.1.141</ecNumber>
    </recommendedName>
</protein>
<accession>A0A0K8R9B0</accession>
<evidence type="ECO:0000313" key="9">
    <source>
        <dbReference type="EMBL" id="JAA67742.1"/>
    </source>
</evidence>
<dbReference type="GO" id="GO:0004577">
    <property type="term" value="F:N-acetylglucosaminyldiphosphodolichol N-acetylglucosaminyltransferase activity"/>
    <property type="evidence" value="ECO:0007669"/>
    <property type="project" value="UniProtKB-EC"/>
</dbReference>
<comment type="similarity">
    <text evidence="2">Belongs to the glycosyltransferase 28 family.</text>
</comment>
<dbReference type="EC" id="2.4.1.141" evidence="3"/>
<dbReference type="InterPro" id="IPR007235">
    <property type="entry name" value="Glyco_trans_28_C"/>
</dbReference>
<evidence type="ECO:0000259" key="8">
    <source>
        <dbReference type="Pfam" id="PF04101"/>
    </source>
</evidence>
<sequence>MKTVFVPVGTTSFDDLIDTIISSDVLNVLKSQGYTKILLQVGKGNTPKVDSYVEPSVESYNFKDSITRDINEASLVISHAGAGSILQALRAGKKLIAVVNESLLSNHQSELASQLHKEGYLLCCTCGELQKTLEEMEPSRLRTFPEANLSRFPQLLDGIMGWSA</sequence>
<dbReference type="Pfam" id="PF04101">
    <property type="entry name" value="Glyco_tran_28_C"/>
    <property type="match status" value="1"/>
</dbReference>
<evidence type="ECO:0000256" key="2">
    <source>
        <dbReference type="ARBA" id="ARBA00006962"/>
    </source>
</evidence>
<proteinExistence type="evidence at transcript level"/>
<evidence type="ECO:0000256" key="7">
    <source>
        <dbReference type="ARBA" id="ARBA00022824"/>
    </source>
</evidence>
<dbReference type="AlphaFoldDB" id="A0A0K8R9B0"/>
<dbReference type="GO" id="GO:0005783">
    <property type="term" value="C:endoplasmic reticulum"/>
    <property type="evidence" value="ECO:0007669"/>
    <property type="project" value="UniProtKB-SubCell"/>
</dbReference>
<keyword evidence="7" id="KW-0256">Endoplasmic reticulum</keyword>
<dbReference type="SUPFAM" id="SSF53756">
    <property type="entry name" value="UDP-Glycosyltransferase/glycogen phosphorylase"/>
    <property type="match status" value="1"/>
</dbReference>
<dbReference type="EMBL" id="GADI01006066">
    <property type="protein sequence ID" value="JAA67742.1"/>
    <property type="molecule type" value="mRNA"/>
</dbReference>
<dbReference type="Gene3D" id="3.40.50.2000">
    <property type="entry name" value="Glycogen Phosphorylase B"/>
    <property type="match status" value="1"/>
</dbReference>
<keyword evidence="5" id="KW-0328">Glycosyltransferase</keyword>
<dbReference type="GO" id="GO:0006488">
    <property type="term" value="P:dolichol-linked oligosaccharide biosynthetic process"/>
    <property type="evidence" value="ECO:0007669"/>
    <property type="project" value="InterPro"/>
</dbReference>
<evidence type="ECO:0000256" key="5">
    <source>
        <dbReference type="ARBA" id="ARBA00022676"/>
    </source>
</evidence>
<keyword evidence="6 9" id="KW-0808">Transferase</keyword>